<dbReference type="RefSeq" id="WP_207002456.1">
    <property type="nucleotide sequence ID" value="NZ_JAEKJR010000002.1"/>
</dbReference>
<organism evidence="4 5">
    <name type="scientific">Microbulbifer salipaludis</name>
    <dbReference type="NCBI Taxonomy" id="187980"/>
    <lineage>
        <taxon>Bacteria</taxon>
        <taxon>Pseudomonadati</taxon>
        <taxon>Pseudomonadota</taxon>
        <taxon>Gammaproteobacteria</taxon>
        <taxon>Cellvibrionales</taxon>
        <taxon>Microbulbiferaceae</taxon>
        <taxon>Microbulbifer</taxon>
    </lineage>
</organism>
<dbReference type="Proteomes" id="UP000664293">
    <property type="component" value="Unassembled WGS sequence"/>
</dbReference>
<sequence>MHEQSLIRNLVDKIQGLAAEENATVLAAKLRLGALAHISADHLRDHFTQETQGTALQGLRLVIEEQSDIHHPEAQDIILESLEFRANDEQSAP</sequence>
<protein>
    <submittedName>
        <fullName evidence="4">Hydrogenase maturation nickel metallochaperone HypA</fullName>
    </submittedName>
</protein>
<evidence type="ECO:0000313" key="4">
    <source>
        <dbReference type="EMBL" id="MBN8431614.1"/>
    </source>
</evidence>
<keyword evidence="5" id="KW-1185">Reference proteome</keyword>
<name>A0ABS3E8H4_9GAMM</name>
<comment type="caution">
    <text evidence="4">The sequence shown here is derived from an EMBL/GenBank/DDBJ whole genome shotgun (WGS) entry which is preliminary data.</text>
</comment>
<proteinExistence type="predicted"/>
<evidence type="ECO:0000256" key="2">
    <source>
        <dbReference type="ARBA" id="ARBA00022723"/>
    </source>
</evidence>
<dbReference type="InterPro" id="IPR000688">
    <property type="entry name" value="HypA/HybF"/>
</dbReference>
<dbReference type="Pfam" id="PF01155">
    <property type="entry name" value="HypA"/>
    <property type="match status" value="1"/>
</dbReference>
<keyword evidence="3" id="KW-0862">Zinc</keyword>
<keyword evidence="1" id="KW-0533">Nickel</keyword>
<dbReference type="EMBL" id="JAEKJR010000002">
    <property type="protein sequence ID" value="MBN8431614.1"/>
    <property type="molecule type" value="Genomic_DNA"/>
</dbReference>
<evidence type="ECO:0000256" key="3">
    <source>
        <dbReference type="ARBA" id="ARBA00022833"/>
    </source>
</evidence>
<reference evidence="4 5" key="1">
    <citation type="submission" date="2020-12" db="EMBL/GenBank/DDBJ databases">
        <title>Oil enriched cultivation method for isolating marine PHA-producing bacteria.</title>
        <authorList>
            <person name="Zheng W."/>
            <person name="Yu S."/>
            <person name="Huang Y."/>
        </authorList>
    </citation>
    <scope>NUCLEOTIDE SEQUENCE [LARGE SCALE GENOMIC DNA]</scope>
    <source>
        <strain evidence="4 5">SN0-2</strain>
    </source>
</reference>
<gene>
    <name evidence="4" type="ORF">JF535_12200</name>
</gene>
<keyword evidence="2" id="KW-0479">Metal-binding</keyword>
<evidence type="ECO:0000313" key="5">
    <source>
        <dbReference type="Proteomes" id="UP000664293"/>
    </source>
</evidence>
<evidence type="ECO:0000256" key="1">
    <source>
        <dbReference type="ARBA" id="ARBA00022596"/>
    </source>
</evidence>
<accession>A0ABS3E8H4</accession>
<dbReference type="Gene3D" id="3.30.2320.50">
    <property type="match status" value="1"/>
</dbReference>